<dbReference type="AlphaFoldDB" id="A0A5N5QJD2"/>
<feature type="transmembrane region" description="Helical" evidence="2">
    <location>
        <begin position="144"/>
        <end position="168"/>
    </location>
</feature>
<keyword evidence="2" id="KW-0812">Transmembrane</keyword>
<dbReference type="Proteomes" id="UP000383932">
    <property type="component" value="Unassembled WGS sequence"/>
</dbReference>
<evidence type="ECO:0000256" key="2">
    <source>
        <dbReference type="SAM" id="Phobius"/>
    </source>
</evidence>
<evidence type="ECO:0000313" key="4">
    <source>
        <dbReference type="Proteomes" id="UP000383932"/>
    </source>
</evidence>
<feature type="region of interest" description="Disordered" evidence="1">
    <location>
        <begin position="252"/>
        <end position="301"/>
    </location>
</feature>
<evidence type="ECO:0008006" key="5">
    <source>
        <dbReference type="Google" id="ProtNLM"/>
    </source>
</evidence>
<keyword evidence="4" id="KW-1185">Reference proteome</keyword>
<comment type="caution">
    <text evidence="3">The sequence shown here is derived from an EMBL/GenBank/DDBJ whole genome shotgun (WGS) entry which is preliminary data.</text>
</comment>
<keyword evidence="2" id="KW-1133">Transmembrane helix</keyword>
<evidence type="ECO:0000313" key="3">
    <source>
        <dbReference type="EMBL" id="KAB5591744.1"/>
    </source>
</evidence>
<name>A0A5N5QJD2_9AGAM</name>
<dbReference type="OrthoDB" id="2757214at2759"/>
<protein>
    <recommendedName>
        <fullName evidence="5">Transmembrane protein</fullName>
    </recommendedName>
</protein>
<gene>
    <name evidence="3" type="ORF">CTheo_4813</name>
</gene>
<feature type="compositionally biased region" description="Low complexity" evidence="1">
    <location>
        <begin position="257"/>
        <end position="269"/>
    </location>
</feature>
<accession>A0A5N5QJD2</accession>
<dbReference type="EMBL" id="SSOP01000091">
    <property type="protein sequence ID" value="KAB5591744.1"/>
    <property type="molecule type" value="Genomic_DNA"/>
</dbReference>
<evidence type="ECO:0000256" key="1">
    <source>
        <dbReference type="SAM" id="MobiDB-lite"/>
    </source>
</evidence>
<keyword evidence="2" id="KW-0472">Membrane</keyword>
<sequence length="301" mass="31411">MLCMNCQYGVGSSIGDDHGYDAGAGAYGLYLNGCGAGTNQRCAHILAGTKLLTFHITASLPNDVQAAVCNQNIRIPSYVYRSFWSTGDWFYEYTKGSAQLSIQSGKNDSGLCNTTSTSTTSATASSTSIFSPTGTPNSGSTTNIGAIVGGALGGVALLVLALLAGFLFNRKKNQGTIDLTEENDPPSQAVTFEPYQIPLAATGQQAKLETGTAPNSSGHIHVEAASALPSPSPRRTKPGLFMSSPLTRAEIQQSQPLLGLGTSGTSMGSSERHEDSEELTSAFALGRSPSGRLPPSYQDRE</sequence>
<proteinExistence type="predicted"/>
<reference evidence="3 4" key="1">
    <citation type="journal article" date="2019" name="Fungal Biol. Biotechnol.">
        <title>Draft genome sequence of fastidious pathogen Ceratobasidium theobromae, which causes vascular-streak dieback in Theobroma cacao.</title>
        <authorList>
            <person name="Ali S.S."/>
            <person name="Asman A."/>
            <person name="Shao J."/>
            <person name="Firmansyah A.P."/>
            <person name="Susilo A.W."/>
            <person name="Rosmana A."/>
            <person name="McMahon P."/>
            <person name="Junaid M."/>
            <person name="Guest D."/>
            <person name="Kheng T.Y."/>
            <person name="Meinhardt L.W."/>
            <person name="Bailey B.A."/>
        </authorList>
    </citation>
    <scope>NUCLEOTIDE SEQUENCE [LARGE SCALE GENOMIC DNA]</scope>
    <source>
        <strain evidence="3 4">CT2</strain>
    </source>
</reference>
<organism evidence="3 4">
    <name type="scientific">Ceratobasidium theobromae</name>
    <dbReference type="NCBI Taxonomy" id="1582974"/>
    <lineage>
        <taxon>Eukaryota</taxon>
        <taxon>Fungi</taxon>
        <taxon>Dikarya</taxon>
        <taxon>Basidiomycota</taxon>
        <taxon>Agaricomycotina</taxon>
        <taxon>Agaricomycetes</taxon>
        <taxon>Cantharellales</taxon>
        <taxon>Ceratobasidiaceae</taxon>
        <taxon>Ceratobasidium</taxon>
    </lineage>
</organism>